<dbReference type="EMBL" id="FQVI01000014">
    <property type="protein sequence ID" value="SHF15644.1"/>
    <property type="molecule type" value="Genomic_DNA"/>
</dbReference>
<feature type="domain" description="HTH OST-type" evidence="2">
    <location>
        <begin position="220"/>
        <end position="293"/>
    </location>
</feature>
<dbReference type="AlphaFoldDB" id="A0A1M4ZC74"/>
<dbReference type="InterPro" id="IPR021139">
    <property type="entry name" value="NYN"/>
</dbReference>
<sequence length="370" mass="41669">MQGPAADAVRAQAFLEGKREGKAKLLDTIFPIRENRSMYDRKEEGISVMADKTFAVLIDSDNISSKYISGILDEMTKYGVITYKRIYGDWTSTQTTKWKQALLENSIMPIQQFSNTVGKNATDSALIIDAMDILYTNNVDGFCIVSSDSDFTRLASRLRESGKEVIGMGEEKTPRSFRAACTVFTNLEILLDQDEEEDEKGAEPDEEAAGIPKKKREIISKGNIEDDILSIISENDDKGKDTGLGEIGSRLVKKYSDFDVRNYGYSSLSKFLEEMDGFELKKINNAITVKMKDNKTKKQKLASYAIELVEKNGEEGMELAALGNRMHKKFDKFKVKDYGYATFAKFVQSIPQLEVTENKLKSKVVFLKKK</sequence>
<feature type="region of interest" description="Disordered" evidence="1">
    <location>
        <begin position="194"/>
        <end position="214"/>
    </location>
</feature>
<dbReference type="CDD" id="cd11297">
    <property type="entry name" value="PIN_LabA-like_N_1"/>
    <property type="match status" value="1"/>
</dbReference>
<proteinExistence type="predicted"/>
<dbReference type="Proteomes" id="UP000184245">
    <property type="component" value="Unassembled WGS sequence"/>
</dbReference>
<feature type="compositionally biased region" description="Acidic residues" evidence="1">
    <location>
        <begin position="194"/>
        <end position="208"/>
    </location>
</feature>
<organism evidence="3 4">
    <name type="scientific">Lactonifactor longoviformis DSM 17459</name>
    <dbReference type="NCBI Taxonomy" id="1122155"/>
    <lineage>
        <taxon>Bacteria</taxon>
        <taxon>Bacillati</taxon>
        <taxon>Bacillota</taxon>
        <taxon>Clostridia</taxon>
        <taxon>Eubacteriales</taxon>
        <taxon>Clostridiaceae</taxon>
        <taxon>Lactonifactor</taxon>
    </lineage>
</organism>
<reference evidence="3 4" key="1">
    <citation type="submission" date="2016-11" db="EMBL/GenBank/DDBJ databases">
        <authorList>
            <person name="Jaros S."/>
            <person name="Januszkiewicz K."/>
            <person name="Wedrychowicz H."/>
        </authorList>
    </citation>
    <scope>NUCLEOTIDE SEQUENCE [LARGE SCALE GENOMIC DNA]</scope>
    <source>
        <strain evidence="3 4">DSM 17459</strain>
    </source>
</reference>
<dbReference type="Gene3D" id="3.40.50.1010">
    <property type="entry name" value="5'-nuclease"/>
    <property type="match status" value="1"/>
</dbReference>
<protein>
    <submittedName>
        <fullName evidence="3">TIGR00288 family protein</fullName>
    </submittedName>
</protein>
<dbReference type="Pfam" id="PF12872">
    <property type="entry name" value="OST-HTH"/>
    <property type="match status" value="2"/>
</dbReference>
<evidence type="ECO:0000256" key="1">
    <source>
        <dbReference type="SAM" id="MobiDB-lite"/>
    </source>
</evidence>
<dbReference type="CDD" id="cd10146">
    <property type="entry name" value="LabA_like_C"/>
    <property type="match status" value="1"/>
</dbReference>
<gene>
    <name evidence="3" type="ORF">SAMN02745158_02723</name>
</gene>
<evidence type="ECO:0000259" key="2">
    <source>
        <dbReference type="PROSITE" id="PS51644"/>
    </source>
</evidence>
<dbReference type="PANTHER" id="PTHR35811">
    <property type="entry name" value="SLR1870 PROTEIN"/>
    <property type="match status" value="1"/>
</dbReference>
<name>A0A1M4ZC74_9CLOT</name>
<evidence type="ECO:0000313" key="4">
    <source>
        <dbReference type="Proteomes" id="UP000184245"/>
    </source>
</evidence>
<dbReference type="InterPro" id="IPR025605">
    <property type="entry name" value="OST-HTH/LOTUS_dom"/>
</dbReference>
<dbReference type="Pfam" id="PF01936">
    <property type="entry name" value="NYN"/>
    <property type="match status" value="1"/>
</dbReference>
<dbReference type="PANTHER" id="PTHR35811:SF1">
    <property type="entry name" value="HTH OST-TYPE DOMAIN-CONTAINING PROTEIN"/>
    <property type="match status" value="1"/>
</dbReference>
<keyword evidence="4" id="KW-1185">Reference proteome</keyword>
<dbReference type="InterPro" id="IPR041966">
    <property type="entry name" value="LOTUS-like"/>
</dbReference>
<feature type="domain" description="HTH OST-type" evidence="2">
    <location>
        <begin position="297"/>
        <end position="370"/>
    </location>
</feature>
<dbReference type="PROSITE" id="PS51644">
    <property type="entry name" value="HTH_OST"/>
    <property type="match status" value="2"/>
</dbReference>
<dbReference type="GO" id="GO:0004540">
    <property type="term" value="F:RNA nuclease activity"/>
    <property type="evidence" value="ECO:0007669"/>
    <property type="project" value="InterPro"/>
</dbReference>
<dbReference type="Gene3D" id="3.30.420.610">
    <property type="entry name" value="LOTUS domain-like"/>
    <property type="match status" value="2"/>
</dbReference>
<evidence type="ECO:0000313" key="3">
    <source>
        <dbReference type="EMBL" id="SHF15644.1"/>
    </source>
</evidence>
<dbReference type="STRING" id="1122155.SAMN02745158_02723"/>
<accession>A0A1M4ZC74</accession>